<name>A0A852U1I7_9ACTN</name>
<sequence>MDRRRKKTERGGYVYLRSAVDGFSRLACTEACSAVGDRPPAARLRVTVTDVPASYD</sequence>
<dbReference type="Proteomes" id="UP000589036">
    <property type="component" value="Unassembled WGS sequence"/>
</dbReference>
<evidence type="ECO:0000313" key="2">
    <source>
        <dbReference type="Proteomes" id="UP000589036"/>
    </source>
</evidence>
<dbReference type="EMBL" id="JACCCC010000001">
    <property type="protein sequence ID" value="NYE49395.1"/>
    <property type="molecule type" value="Genomic_DNA"/>
</dbReference>
<protein>
    <recommendedName>
        <fullName evidence="3">Transposase</fullName>
    </recommendedName>
</protein>
<evidence type="ECO:0000313" key="1">
    <source>
        <dbReference type="EMBL" id="NYE49395.1"/>
    </source>
</evidence>
<keyword evidence="2" id="KW-1185">Reference proteome</keyword>
<proteinExistence type="predicted"/>
<gene>
    <name evidence="1" type="ORF">HDA32_004515</name>
</gene>
<comment type="caution">
    <text evidence="1">The sequence shown here is derived from an EMBL/GenBank/DDBJ whole genome shotgun (WGS) entry which is preliminary data.</text>
</comment>
<dbReference type="AlphaFoldDB" id="A0A852U1I7"/>
<accession>A0A852U1I7</accession>
<reference evidence="1 2" key="1">
    <citation type="submission" date="2020-07" db="EMBL/GenBank/DDBJ databases">
        <title>Sequencing the genomes of 1000 actinobacteria strains.</title>
        <authorList>
            <person name="Klenk H.-P."/>
        </authorList>
    </citation>
    <scope>NUCLEOTIDE SEQUENCE [LARGE SCALE GENOMIC DNA]</scope>
    <source>
        <strain evidence="1 2">CXB654</strain>
    </source>
</reference>
<organism evidence="1 2">
    <name type="scientific">Spinactinospora alkalitolerans</name>
    <dbReference type="NCBI Taxonomy" id="687207"/>
    <lineage>
        <taxon>Bacteria</taxon>
        <taxon>Bacillati</taxon>
        <taxon>Actinomycetota</taxon>
        <taxon>Actinomycetes</taxon>
        <taxon>Streptosporangiales</taxon>
        <taxon>Nocardiopsidaceae</taxon>
        <taxon>Spinactinospora</taxon>
    </lineage>
</organism>
<evidence type="ECO:0008006" key="3">
    <source>
        <dbReference type="Google" id="ProtNLM"/>
    </source>
</evidence>